<accession>A0A6L2NYA0</accession>
<name>A0A6L2NYA0_TANCI</name>
<organism evidence="2">
    <name type="scientific">Tanacetum cinerariifolium</name>
    <name type="common">Dalmatian daisy</name>
    <name type="synonym">Chrysanthemum cinerariifolium</name>
    <dbReference type="NCBI Taxonomy" id="118510"/>
    <lineage>
        <taxon>Eukaryota</taxon>
        <taxon>Viridiplantae</taxon>
        <taxon>Streptophyta</taxon>
        <taxon>Embryophyta</taxon>
        <taxon>Tracheophyta</taxon>
        <taxon>Spermatophyta</taxon>
        <taxon>Magnoliopsida</taxon>
        <taxon>eudicotyledons</taxon>
        <taxon>Gunneridae</taxon>
        <taxon>Pentapetalae</taxon>
        <taxon>asterids</taxon>
        <taxon>campanulids</taxon>
        <taxon>Asterales</taxon>
        <taxon>Asteraceae</taxon>
        <taxon>Asteroideae</taxon>
        <taxon>Anthemideae</taxon>
        <taxon>Anthemidinae</taxon>
        <taxon>Tanacetum</taxon>
    </lineage>
</organism>
<evidence type="ECO:0000313" key="2">
    <source>
        <dbReference type="EMBL" id="GEU90597.1"/>
    </source>
</evidence>
<gene>
    <name evidence="2" type="ORF">Tci_062575</name>
</gene>
<comment type="caution">
    <text evidence="2">The sequence shown here is derived from an EMBL/GenBank/DDBJ whole genome shotgun (WGS) entry which is preliminary data.</text>
</comment>
<dbReference type="AlphaFoldDB" id="A0A6L2NYA0"/>
<keyword evidence="1" id="KW-0175">Coiled coil</keyword>
<evidence type="ECO:0000256" key="1">
    <source>
        <dbReference type="SAM" id="Coils"/>
    </source>
</evidence>
<sequence length="346" mass="40064">MVEEVSFLKKDFKQKENKYLEDFLDMKSLKEKVEDKLIKQDQSLQTVHMLCRPRLHYNELNKVAIGYKNPLCITRAKKIQPVLYNGHEIIKDNHTPAIVHNAKDTLEIAEITRKKMNAKINDPECVTRKVKISPHEYSKENFLATFTPQKQLTPEQIFWSNDLMKLKSKALKERTKVSRPIKAFTVYPPNTPATLVPKVLPSKSQVKIHIFTLIQLFLEFDKTCKKRITPTGLTKGERGFEQTKECYLKEVIPLFKILKDNFKGIQKALTKEIKEMKDVFEELEAEVAKYAIDRKHDAIERKNLLIANDNLIAECLSQEVFSVAINSELNVARLTEMHVANTTIIL</sequence>
<reference evidence="2" key="1">
    <citation type="journal article" date="2019" name="Sci. Rep.">
        <title>Draft genome of Tanacetum cinerariifolium, the natural source of mosquito coil.</title>
        <authorList>
            <person name="Yamashiro T."/>
            <person name="Shiraishi A."/>
            <person name="Satake H."/>
            <person name="Nakayama K."/>
        </authorList>
    </citation>
    <scope>NUCLEOTIDE SEQUENCE</scope>
</reference>
<proteinExistence type="predicted"/>
<evidence type="ECO:0008006" key="3">
    <source>
        <dbReference type="Google" id="ProtNLM"/>
    </source>
</evidence>
<dbReference type="EMBL" id="BKCJ010010220">
    <property type="protein sequence ID" value="GEU90597.1"/>
    <property type="molecule type" value="Genomic_DNA"/>
</dbReference>
<protein>
    <recommendedName>
        <fullName evidence="3">Integrase, catalytic region, zinc finger, CCHC-type, peptidase aspartic, catalytic</fullName>
    </recommendedName>
</protein>
<feature type="coiled-coil region" evidence="1">
    <location>
        <begin position="266"/>
        <end position="293"/>
    </location>
</feature>